<keyword evidence="3" id="KW-1185">Reference proteome</keyword>
<dbReference type="GeneID" id="87924568"/>
<dbReference type="Proteomes" id="UP001273209">
    <property type="component" value="Unassembled WGS sequence"/>
</dbReference>
<name>A0AAE1IJE4_9HYPO</name>
<feature type="region of interest" description="Disordered" evidence="1">
    <location>
        <begin position="59"/>
        <end position="82"/>
    </location>
</feature>
<feature type="region of interest" description="Disordered" evidence="1">
    <location>
        <begin position="111"/>
        <end position="132"/>
    </location>
</feature>
<gene>
    <name evidence="2" type="ORF">Triagg1_968</name>
</gene>
<evidence type="ECO:0000313" key="2">
    <source>
        <dbReference type="EMBL" id="KAK4084488.1"/>
    </source>
</evidence>
<accession>A0AAE1IJE4</accession>
<sequence>MYAGTEILEAFPGTRRFFGGVGSDPALSLASWRHVSLARAAVKGGSGFSSIHALDTSDFFQGSRGANEPPSKKDGQTDRISASRHVCSPDVCRPHTGLMSSFLNDLQSGLDWQRPDRRGWGFTSAPTPETPR</sequence>
<dbReference type="EMBL" id="JAWRVG010000002">
    <property type="protein sequence ID" value="KAK4084488.1"/>
    <property type="molecule type" value="Genomic_DNA"/>
</dbReference>
<organism evidence="2 3">
    <name type="scientific">Trichoderma aggressivum f. europaeum</name>
    <dbReference type="NCBI Taxonomy" id="173218"/>
    <lineage>
        <taxon>Eukaryota</taxon>
        <taxon>Fungi</taxon>
        <taxon>Dikarya</taxon>
        <taxon>Ascomycota</taxon>
        <taxon>Pezizomycotina</taxon>
        <taxon>Sordariomycetes</taxon>
        <taxon>Hypocreomycetidae</taxon>
        <taxon>Hypocreales</taxon>
        <taxon>Hypocreaceae</taxon>
        <taxon>Trichoderma</taxon>
    </lineage>
</organism>
<proteinExistence type="predicted"/>
<dbReference type="RefSeq" id="XP_062760192.1">
    <property type="nucleotide sequence ID" value="XM_062903251.1"/>
</dbReference>
<dbReference type="AlphaFoldDB" id="A0AAE1IJE4"/>
<reference evidence="2" key="1">
    <citation type="submission" date="2023-11" db="EMBL/GenBank/DDBJ databases">
        <title>The genome sequences of three competitors of mushroom-forming fungi.</title>
        <authorList>
            <person name="Beijen E."/>
            <person name="Ohm R.A."/>
        </authorList>
    </citation>
    <scope>NUCLEOTIDE SEQUENCE</scope>
    <source>
        <strain evidence="2">CBS 100526</strain>
    </source>
</reference>
<protein>
    <submittedName>
        <fullName evidence="2">Uncharacterized protein</fullName>
    </submittedName>
</protein>
<comment type="caution">
    <text evidence="2">The sequence shown here is derived from an EMBL/GenBank/DDBJ whole genome shotgun (WGS) entry which is preliminary data.</text>
</comment>
<evidence type="ECO:0000313" key="3">
    <source>
        <dbReference type="Proteomes" id="UP001273209"/>
    </source>
</evidence>
<evidence type="ECO:0000256" key="1">
    <source>
        <dbReference type="SAM" id="MobiDB-lite"/>
    </source>
</evidence>